<dbReference type="InterPro" id="IPR008622">
    <property type="entry name" value="FliT"/>
</dbReference>
<evidence type="ECO:0000256" key="4">
    <source>
        <dbReference type="ARBA" id="ARBA00023186"/>
    </source>
</evidence>
<evidence type="ECO:0000256" key="5">
    <source>
        <dbReference type="ARBA" id="ARBA00093765"/>
    </source>
</evidence>
<keyword evidence="8" id="KW-0175">Coiled coil</keyword>
<evidence type="ECO:0000256" key="7">
    <source>
        <dbReference type="ARBA" id="ARBA00093797"/>
    </source>
</evidence>
<dbReference type="Proteomes" id="UP000184423">
    <property type="component" value="Unassembled WGS sequence"/>
</dbReference>
<comment type="function">
    <text evidence="5">May act as an export chaperone for the filament capping protein FliD.</text>
</comment>
<name>A0A1M4SUW7_9CLOT</name>
<evidence type="ECO:0000256" key="1">
    <source>
        <dbReference type="ARBA" id="ARBA00004514"/>
    </source>
</evidence>
<keyword evidence="10" id="KW-1185">Reference proteome</keyword>
<reference evidence="10" key="1">
    <citation type="submission" date="2016-11" db="EMBL/GenBank/DDBJ databases">
        <authorList>
            <person name="Varghese N."/>
            <person name="Submissions S."/>
        </authorList>
    </citation>
    <scope>NUCLEOTIDE SEQUENCE [LARGE SCALE GENOMIC DNA]</scope>
    <source>
        <strain evidence="10">DSM 10124</strain>
    </source>
</reference>
<evidence type="ECO:0000256" key="6">
    <source>
        <dbReference type="ARBA" id="ARBA00093785"/>
    </source>
</evidence>
<keyword evidence="3" id="KW-1005">Bacterial flagellum biogenesis</keyword>
<keyword evidence="4" id="KW-0143">Chaperone</keyword>
<organism evidence="9 10">
    <name type="scientific">Caloramator proteoclasticus DSM 10124</name>
    <dbReference type="NCBI Taxonomy" id="1121262"/>
    <lineage>
        <taxon>Bacteria</taxon>
        <taxon>Bacillati</taxon>
        <taxon>Bacillota</taxon>
        <taxon>Clostridia</taxon>
        <taxon>Eubacteriales</taxon>
        <taxon>Clostridiaceae</taxon>
        <taxon>Caloramator</taxon>
    </lineage>
</organism>
<dbReference type="RefSeq" id="WP_073247660.1">
    <property type="nucleotide sequence ID" value="NZ_FQVG01000002.1"/>
</dbReference>
<sequence length="112" mass="13568">MINIFDLFIEYKCITEDIIKALEKEEFDLLNELLEKRDILIKKIDEVENKKDLKKIVEELNILELDNFAKKLLDEKYKQIKIDLKKIKEQKMVNEKYAIKEPMDSIFVYKKL</sequence>
<dbReference type="AlphaFoldDB" id="A0A1M4SUW7"/>
<dbReference type="EMBL" id="FQVG01000002">
    <property type="protein sequence ID" value="SHE35993.1"/>
    <property type="molecule type" value="Genomic_DNA"/>
</dbReference>
<comment type="similarity">
    <text evidence="6">Belongs to the bacillales FliT family.</text>
</comment>
<evidence type="ECO:0000313" key="10">
    <source>
        <dbReference type="Proteomes" id="UP000184423"/>
    </source>
</evidence>
<keyword evidence="2" id="KW-0963">Cytoplasm</keyword>
<proteinExistence type="inferred from homology"/>
<comment type="subcellular location">
    <subcellularLocation>
        <location evidence="1">Cytoplasm</location>
        <location evidence="1">Cytosol</location>
    </subcellularLocation>
</comment>
<dbReference type="Pfam" id="PF05400">
    <property type="entry name" value="FliT"/>
    <property type="match status" value="1"/>
</dbReference>
<protein>
    <recommendedName>
        <fullName evidence="7">Flagellar protein FliT</fullName>
    </recommendedName>
</protein>
<evidence type="ECO:0000313" key="9">
    <source>
        <dbReference type="EMBL" id="SHE35993.1"/>
    </source>
</evidence>
<accession>A0A1M4SUW7</accession>
<evidence type="ECO:0000256" key="2">
    <source>
        <dbReference type="ARBA" id="ARBA00022490"/>
    </source>
</evidence>
<gene>
    <name evidence="9" type="ORF">SAMN02746091_00245</name>
</gene>
<evidence type="ECO:0000256" key="3">
    <source>
        <dbReference type="ARBA" id="ARBA00022795"/>
    </source>
</evidence>
<evidence type="ECO:0000256" key="8">
    <source>
        <dbReference type="SAM" id="Coils"/>
    </source>
</evidence>
<feature type="coiled-coil region" evidence="8">
    <location>
        <begin position="30"/>
        <end position="90"/>
    </location>
</feature>